<dbReference type="Proteomes" id="UP001562425">
    <property type="component" value="Unassembled WGS sequence"/>
</dbReference>
<accession>A0ABD1D0V2</accession>
<dbReference type="AlphaFoldDB" id="A0ABD1D0V2"/>
<protein>
    <recommendedName>
        <fullName evidence="4">Secreted protein</fullName>
    </recommendedName>
</protein>
<keyword evidence="1" id="KW-0732">Signal</keyword>
<evidence type="ECO:0008006" key="4">
    <source>
        <dbReference type="Google" id="ProtNLM"/>
    </source>
</evidence>
<organism evidence="2 3">
    <name type="scientific">Culex pipiens pipiens</name>
    <name type="common">Northern house mosquito</name>
    <dbReference type="NCBI Taxonomy" id="38569"/>
    <lineage>
        <taxon>Eukaryota</taxon>
        <taxon>Metazoa</taxon>
        <taxon>Ecdysozoa</taxon>
        <taxon>Arthropoda</taxon>
        <taxon>Hexapoda</taxon>
        <taxon>Insecta</taxon>
        <taxon>Pterygota</taxon>
        <taxon>Neoptera</taxon>
        <taxon>Endopterygota</taxon>
        <taxon>Diptera</taxon>
        <taxon>Nematocera</taxon>
        <taxon>Culicoidea</taxon>
        <taxon>Culicidae</taxon>
        <taxon>Culicinae</taxon>
        <taxon>Culicini</taxon>
        <taxon>Culex</taxon>
        <taxon>Culex</taxon>
    </lineage>
</organism>
<evidence type="ECO:0000313" key="2">
    <source>
        <dbReference type="EMBL" id="KAL1386764.1"/>
    </source>
</evidence>
<feature type="signal peptide" evidence="1">
    <location>
        <begin position="1"/>
        <end position="15"/>
    </location>
</feature>
<comment type="caution">
    <text evidence="2">The sequence shown here is derived from an EMBL/GenBank/DDBJ whole genome shotgun (WGS) entry which is preliminary data.</text>
</comment>
<evidence type="ECO:0000313" key="3">
    <source>
        <dbReference type="Proteomes" id="UP001562425"/>
    </source>
</evidence>
<name>A0ABD1D0V2_CULPP</name>
<proteinExistence type="predicted"/>
<feature type="chain" id="PRO_5044755228" description="Secreted protein" evidence="1">
    <location>
        <begin position="16"/>
        <end position="232"/>
    </location>
</feature>
<reference evidence="2 3" key="1">
    <citation type="submission" date="2024-05" db="EMBL/GenBank/DDBJ databases">
        <title>Culex pipiens pipiens assembly and annotation.</title>
        <authorList>
            <person name="Alout H."/>
            <person name="Durand T."/>
        </authorList>
    </citation>
    <scope>NUCLEOTIDE SEQUENCE [LARGE SCALE GENOMIC DNA]</scope>
    <source>
        <strain evidence="2">HA-2024</strain>
        <tissue evidence="2">Whole body</tissue>
    </source>
</reference>
<evidence type="ECO:0000256" key="1">
    <source>
        <dbReference type="SAM" id="SignalP"/>
    </source>
</evidence>
<gene>
    <name evidence="2" type="ORF">pipiens_003264</name>
</gene>
<keyword evidence="3" id="KW-1185">Reference proteome</keyword>
<dbReference type="EMBL" id="JBEHCU010008205">
    <property type="protein sequence ID" value="KAL1386764.1"/>
    <property type="molecule type" value="Genomic_DNA"/>
</dbReference>
<sequence>MKFFIALLFVAYAGAQTSDLRNNSMVALDMLRAAIPDFKLVQDDAILRVSDAKQKASTVLAGFYHTVFDRKVSYLESVIQDEGDLLQYGMDLESWCWDNNLPMLEGIMGWIGNDFSECIKQLDSSVSDVIATVYGRFLEDETNISKYSLLEVFQKRNIISNPQSIADAIAALNFDITEALPELDVTVTDFENDLNDKIPTYTGCLTTRLNQRKSQLEMLKALTEQCLNDQKI</sequence>